<dbReference type="Proteomes" id="UP000520156">
    <property type="component" value="Unassembled WGS sequence"/>
</dbReference>
<feature type="transmembrane region" description="Helical" evidence="1">
    <location>
        <begin position="6"/>
        <end position="29"/>
    </location>
</feature>
<dbReference type="RefSeq" id="WP_185683586.1">
    <property type="nucleotide sequence ID" value="NZ_JACLAU010000015.1"/>
</dbReference>
<accession>A0A7X1F867</accession>
<dbReference type="EMBL" id="JACLAU010000015">
    <property type="protein sequence ID" value="MBC2652168.1"/>
    <property type="molecule type" value="Genomic_DNA"/>
</dbReference>
<protein>
    <submittedName>
        <fullName evidence="2">Uncharacterized protein</fullName>
    </submittedName>
</protein>
<dbReference type="AlphaFoldDB" id="A0A7X1F867"/>
<evidence type="ECO:0000256" key="1">
    <source>
        <dbReference type="SAM" id="Phobius"/>
    </source>
</evidence>
<sequence length="139" mass="14927">MRVRAGVGWQFALADLSLILFMVCAAALAREQKSHARAVPPPPPPSAVQAVALADPVAVWRAGPDMPSLQEWLASQTIDRRQRLTIVAHYTAGRAQAAFARAETALREQPRLPPATRIVVEPAASDGLSATLTWDVGSR</sequence>
<organism evidence="2 3">
    <name type="scientific">Novosphingobium aerophilum</name>
    <dbReference type="NCBI Taxonomy" id="2839843"/>
    <lineage>
        <taxon>Bacteria</taxon>
        <taxon>Pseudomonadati</taxon>
        <taxon>Pseudomonadota</taxon>
        <taxon>Alphaproteobacteria</taxon>
        <taxon>Sphingomonadales</taxon>
        <taxon>Sphingomonadaceae</taxon>
        <taxon>Novosphingobium</taxon>
    </lineage>
</organism>
<keyword evidence="3" id="KW-1185">Reference proteome</keyword>
<reference evidence="2 3" key="1">
    <citation type="submission" date="2020-08" db="EMBL/GenBank/DDBJ databases">
        <title>The genome sequence of Novosphingobium flavum 4Y4.</title>
        <authorList>
            <person name="Liu Y."/>
        </authorList>
    </citation>
    <scope>NUCLEOTIDE SEQUENCE [LARGE SCALE GENOMIC DNA]</scope>
    <source>
        <strain evidence="2 3">4Y4</strain>
    </source>
</reference>
<keyword evidence="1" id="KW-0472">Membrane</keyword>
<name>A0A7X1F867_9SPHN</name>
<gene>
    <name evidence="2" type="ORF">H7F49_10665</name>
</gene>
<proteinExistence type="predicted"/>
<comment type="caution">
    <text evidence="2">The sequence shown here is derived from an EMBL/GenBank/DDBJ whole genome shotgun (WGS) entry which is preliminary data.</text>
</comment>
<keyword evidence="1" id="KW-0812">Transmembrane</keyword>
<keyword evidence="1" id="KW-1133">Transmembrane helix</keyword>
<evidence type="ECO:0000313" key="2">
    <source>
        <dbReference type="EMBL" id="MBC2652168.1"/>
    </source>
</evidence>
<evidence type="ECO:0000313" key="3">
    <source>
        <dbReference type="Proteomes" id="UP000520156"/>
    </source>
</evidence>